<feature type="compositionally biased region" description="Polar residues" evidence="2">
    <location>
        <begin position="387"/>
        <end position="401"/>
    </location>
</feature>
<feature type="compositionally biased region" description="Basic and acidic residues" evidence="2">
    <location>
        <begin position="377"/>
        <end position="386"/>
    </location>
</feature>
<dbReference type="InterPro" id="IPR058625">
    <property type="entry name" value="MdtA-like_BSH"/>
</dbReference>
<dbReference type="Proteomes" id="UP001528411">
    <property type="component" value="Unassembled WGS sequence"/>
</dbReference>
<feature type="domain" description="Multidrug resistance protein MdtA-like barrel-sandwich hybrid" evidence="3">
    <location>
        <begin position="72"/>
        <end position="206"/>
    </location>
</feature>
<dbReference type="InterPro" id="IPR006143">
    <property type="entry name" value="RND_pump_MFP"/>
</dbReference>
<name>A0ABT5FEK5_9GAMM</name>
<comment type="caution">
    <text evidence="4">The sequence shown here is derived from an EMBL/GenBank/DDBJ whole genome shotgun (WGS) entry which is preliminary data.</text>
</comment>
<comment type="similarity">
    <text evidence="1">Belongs to the membrane fusion protein (MFP) (TC 8.A.1) family.</text>
</comment>
<feature type="region of interest" description="Disordered" evidence="2">
    <location>
        <begin position="376"/>
        <end position="401"/>
    </location>
</feature>
<accession>A0ABT5FEK5</accession>
<evidence type="ECO:0000313" key="4">
    <source>
        <dbReference type="EMBL" id="MDC2889980.1"/>
    </source>
</evidence>
<protein>
    <submittedName>
        <fullName evidence="4">Efflux RND transporter periplasmic adaptor subunit</fullName>
    </submittedName>
</protein>
<dbReference type="Pfam" id="PF25917">
    <property type="entry name" value="BSH_RND"/>
    <property type="match status" value="1"/>
</dbReference>
<organism evidence="4 5">
    <name type="scientific">Psychrosphaera algicola</name>
    <dbReference type="NCBI Taxonomy" id="3023714"/>
    <lineage>
        <taxon>Bacteria</taxon>
        <taxon>Pseudomonadati</taxon>
        <taxon>Pseudomonadota</taxon>
        <taxon>Gammaproteobacteria</taxon>
        <taxon>Alteromonadales</taxon>
        <taxon>Pseudoalteromonadaceae</taxon>
        <taxon>Psychrosphaera</taxon>
    </lineage>
</organism>
<proteinExistence type="inferred from homology"/>
<evidence type="ECO:0000313" key="5">
    <source>
        <dbReference type="Proteomes" id="UP001528411"/>
    </source>
</evidence>
<gene>
    <name evidence="4" type="ORF">PN838_15940</name>
</gene>
<sequence>MSKTWLKIALPLVVLGVGIGLGQVVGQSGHKEKDKEKVDTRPIVSVRAVNSESHQVKIVGHGAVTPVEKTMLSAQVAGEILKWHPNFVAGGLVKSGEVLVEIDPVPYQAALLRAESSLSAANSKLVEEQGRADVAKIEAKTLPDAKVTDLYLRKPQLMSAMADVKSAQASVKAAQNDLNNTKVVAPYDALVINRTIGRGQYASPGMSIGEIYNIEKAEVSFPIAGFDRSFLPTQLAGKSAQISTEGNFSYTRQAVISRDSGRIDSDTRMSHLVVEINDPYSLKSDQPKVMFGSYVQVSFDGAPLNNVFRLSQDLVSNRKVWIIDEDNKLRVNKVEVVREEGEIYLIGSGLNENDKIVTTVPEYPQVGMEVRVAGTEAMEKDKKSDESQVVSPAAAQNVTNG</sequence>
<keyword evidence="5" id="KW-1185">Reference proteome</keyword>
<evidence type="ECO:0000256" key="1">
    <source>
        <dbReference type="ARBA" id="ARBA00009477"/>
    </source>
</evidence>
<dbReference type="RefSeq" id="WP_215961912.1">
    <property type="nucleotide sequence ID" value="NZ_JAQOMS010000002.1"/>
</dbReference>
<reference evidence="4 5" key="1">
    <citation type="submission" date="2023-01" db="EMBL/GenBank/DDBJ databases">
        <title>Psychrosphaera sp. nov., isolated from marine algae.</title>
        <authorList>
            <person name="Bayburt H."/>
            <person name="Choi B.J."/>
            <person name="Kim J.M."/>
            <person name="Choi D.G."/>
            <person name="Jeon C.O."/>
        </authorList>
    </citation>
    <scope>NUCLEOTIDE SEQUENCE [LARGE SCALE GENOMIC DNA]</scope>
    <source>
        <strain evidence="4 5">G1-22</strain>
    </source>
</reference>
<dbReference type="PANTHER" id="PTHR30469:SF12">
    <property type="entry name" value="MULTIDRUG RESISTANCE PROTEIN MDTA"/>
    <property type="match status" value="1"/>
</dbReference>
<dbReference type="NCBIfam" id="TIGR01730">
    <property type="entry name" value="RND_mfp"/>
    <property type="match status" value="1"/>
</dbReference>
<dbReference type="EMBL" id="JAQOMS010000002">
    <property type="protein sequence ID" value="MDC2889980.1"/>
    <property type="molecule type" value="Genomic_DNA"/>
</dbReference>
<evidence type="ECO:0000256" key="2">
    <source>
        <dbReference type="SAM" id="MobiDB-lite"/>
    </source>
</evidence>
<evidence type="ECO:0000259" key="3">
    <source>
        <dbReference type="Pfam" id="PF25917"/>
    </source>
</evidence>
<dbReference type="PANTHER" id="PTHR30469">
    <property type="entry name" value="MULTIDRUG RESISTANCE PROTEIN MDTA"/>
    <property type="match status" value="1"/>
</dbReference>